<organism evidence="15 16">
    <name type="scientific">Neolewinella marina</name>
    <dbReference type="NCBI Taxonomy" id="438751"/>
    <lineage>
        <taxon>Bacteria</taxon>
        <taxon>Pseudomonadati</taxon>
        <taxon>Bacteroidota</taxon>
        <taxon>Saprospiria</taxon>
        <taxon>Saprospirales</taxon>
        <taxon>Lewinellaceae</taxon>
        <taxon>Neolewinella</taxon>
    </lineage>
</organism>
<comment type="pathway">
    <text evidence="1 12">Cofactor biosynthesis; pyridoxine 5'-phosphate biosynthesis; pyridoxine 5'-phosphate from D-erythrose 4-phosphate: step 3/5.</text>
</comment>
<dbReference type="PIRSF" id="PIRSF000525">
    <property type="entry name" value="SerC"/>
    <property type="match status" value="1"/>
</dbReference>
<evidence type="ECO:0000256" key="3">
    <source>
        <dbReference type="ARBA" id="ARBA00006904"/>
    </source>
</evidence>
<evidence type="ECO:0000256" key="5">
    <source>
        <dbReference type="ARBA" id="ARBA00022605"/>
    </source>
</evidence>
<dbReference type="InterPro" id="IPR015421">
    <property type="entry name" value="PyrdxlP-dep_Trfase_major"/>
</dbReference>
<dbReference type="Gene3D" id="3.90.1150.10">
    <property type="entry name" value="Aspartate Aminotransferase, domain 1"/>
    <property type="match status" value="1"/>
</dbReference>
<name>A0A2G0CF83_9BACT</name>
<dbReference type="PANTHER" id="PTHR43247:SF1">
    <property type="entry name" value="PHOSPHOSERINE AMINOTRANSFERASE"/>
    <property type="match status" value="1"/>
</dbReference>
<comment type="catalytic activity">
    <reaction evidence="10 12">
        <text>4-(phosphooxy)-L-threonine + 2-oxoglutarate = (R)-3-hydroxy-2-oxo-4-phosphooxybutanoate + L-glutamate</text>
        <dbReference type="Rhea" id="RHEA:16573"/>
        <dbReference type="ChEBI" id="CHEBI:16810"/>
        <dbReference type="ChEBI" id="CHEBI:29985"/>
        <dbReference type="ChEBI" id="CHEBI:58452"/>
        <dbReference type="ChEBI" id="CHEBI:58538"/>
        <dbReference type="EC" id="2.6.1.52"/>
    </reaction>
</comment>
<dbReference type="NCBIfam" id="TIGR01364">
    <property type="entry name" value="serC_1"/>
    <property type="match status" value="1"/>
</dbReference>
<evidence type="ECO:0000256" key="10">
    <source>
        <dbReference type="ARBA" id="ARBA00047630"/>
    </source>
</evidence>
<dbReference type="GO" id="GO:0004648">
    <property type="term" value="F:O-phospho-L-serine:2-oxoglutarate aminotransferase activity"/>
    <property type="evidence" value="ECO:0007669"/>
    <property type="project" value="UniProtKB-UniRule"/>
</dbReference>
<keyword evidence="16" id="KW-1185">Reference proteome</keyword>
<dbReference type="GO" id="GO:0008615">
    <property type="term" value="P:pyridoxine biosynthetic process"/>
    <property type="evidence" value="ECO:0007669"/>
    <property type="project" value="UniProtKB-UniRule"/>
</dbReference>
<dbReference type="Pfam" id="PF00266">
    <property type="entry name" value="Aminotran_5"/>
    <property type="match status" value="1"/>
</dbReference>
<dbReference type="OrthoDB" id="9809412at2"/>
<reference evidence="15 16" key="1">
    <citation type="submission" date="2017-10" db="EMBL/GenBank/DDBJ databases">
        <title>The draft genome sequence of Lewinella marina KCTC 32374.</title>
        <authorList>
            <person name="Wang K."/>
        </authorList>
    </citation>
    <scope>NUCLEOTIDE SEQUENCE [LARGE SCALE GENOMIC DNA]</scope>
    <source>
        <strain evidence="15 16">MKG-38</strain>
    </source>
</reference>
<accession>A0A2G0CF83</accession>
<dbReference type="UniPathway" id="UPA00244">
    <property type="reaction ID" value="UER00311"/>
</dbReference>
<dbReference type="InterPro" id="IPR020578">
    <property type="entry name" value="Aminotrans_V_PyrdxlP_BS"/>
</dbReference>
<dbReference type="InterPro" id="IPR015424">
    <property type="entry name" value="PyrdxlP-dep_Trfase"/>
</dbReference>
<protein>
    <recommendedName>
        <fullName evidence="12">Phosphoserine aminotransferase</fullName>
        <ecNumber evidence="12">2.6.1.52</ecNumber>
    </recommendedName>
    <alternativeName>
        <fullName evidence="12">Phosphohydroxythreonine aminotransferase</fullName>
        <shortName evidence="12">PSAT</shortName>
    </alternativeName>
</protein>
<dbReference type="FunFam" id="3.90.1150.10:FF:000006">
    <property type="entry name" value="Phosphoserine aminotransferase"/>
    <property type="match status" value="1"/>
</dbReference>
<evidence type="ECO:0000256" key="1">
    <source>
        <dbReference type="ARBA" id="ARBA00004915"/>
    </source>
</evidence>
<dbReference type="HAMAP" id="MF_00160">
    <property type="entry name" value="SerC_aminotrans_5"/>
    <property type="match status" value="1"/>
</dbReference>
<dbReference type="GO" id="GO:0006564">
    <property type="term" value="P:L-serine biosynthetic process"/>
    <property type="evidence" value="ECO:0007669"/>
    <property type="project" value="UniProtKB-UniRule"/>
</dbReference>
<evidence type="ECO:0000256" key="8">
    <source>
        <dbReference type="ARBA" id="ARBA00023096"/>
    </source>
</evidence>
<sequence>MKKINFSAGPAILPASVLKQASAAVENLDGSGLSILEISHRSDAFDAVLLEAEQLVRELLNVGDDYGVLFLSGGASSQFFMTAMNLLNPEETAGYLDTGSWSAKAIKEAKHFGKVNVIASSKESNYNHIPREYTIPEGLKYVHLTSNNTIFGTQFKEWPETDLPLVADMSSDILSRRIPLEKFGIIYAGAQKNLGPAGATLVIVRKDLLGKVQRNLPSMLDYRVHIDGGSTFNTPPVYPIYVMMLTLRWIKEQGGLEGMEKLNERKAKLLYDEIDRNPKFRGTVADEQSRSLMNVTFVCTDEADTDAFLAAAEAAGCDGITGHRSVGGFRASIYNSMPYEGVETLVRVMREFE</sequence>
<evidence type="ECO:0000259" key="14">
    <source>
        <dbReference type="Pfam" id="PF00266"/>
    </source>
</evidence>
<comment type="similarity">
    <text evidence="3 12">Belongs to the class-V pyridoxal-phosphate-dependent aminotransferase family. SerC subfamily.</text>
</comment>
<keyword evidence="8 12" id="KW-0664">Pyridoxine biosynthesis</keyword>
<dbReference type="SUPFAM" id="SSF53383">
    <property type="entry name" value="PLP-dependent transferases"/>
    <property type="match status" value="1"/>
</dbReference>
<dbReference type="Gene3D" id="3.40.640.10">
    <property type="entry name" value="Type I PLP-dependent aspartate aminotransferase-like (Major domain)"/>
    <property type="match status" value="1"/>
</dbReference>
<gene>
    <name evidence="12" type="primary">serC</name>
    <name evidence="15" type="ORF">CGL56_09140</name>
</gene>
<comment type="cofactor">
    <cofactor evidence="12">
        <name>pyridoxal 5'-phosphate</name>
        <dbReference type="ChEBI" id="CHEBI:597326"/>
    </cofactor>
    <text evidence="12">Binds 1 pyridoxal phosphate per subunit.</text>
</comment>
<evidence type="ECO:0000256" key="12">
    <source>
        <dbReference type="HAMAP-Rule" id="MF_00160"/>
    </source>
</evidence>
<evidence type="ECO:0000256" key="6">
    <source>
        <dbReference type="ARBA" id="ARBA00022679"/>
    </source>
</evidence>
<dbReference type="PROSITE" id="PS00595">
    <property type="entry name" value="AA_TRANSFER_CLASS_5"/>
    <property type="match status" value="1"/>
</dbReference>
<feature type="domain" description="Aminotransferase class V" evidence="14">
    <location>
        <begin position="5"/>
        <end position="345"/>
    </location>
</feature>
<feature type="binding site" evidence="12">
    <location>
        <begin position="75"/>
        <end position="76"/>
    </location>
    <ligand>
        <name>pyridoxal 5'-phosphate</name>
        <dbReference type="ChEBI" id="CHEBI:597326"/>
    </ligand>
</feature>
<comment type="function">
    <text evidence="12">Catalyzes the reversible conversion of 3-phosphohydroxypyruvate to phosphoserine and of 3-hydroxy-2-oxo-4-phosphonooxybutanoate to phosphohydroxythreonine.</text>
</comment>
<feature type="binding site" evidence="12">
    <location>
        <position position="41"/>
    </location>
    <ligand>
        <name>L-glutamate</name>
        <dbReference type="ChEBI" id="CHEBI:29985"/>
    </ligand>
</feature>
<evidence type="ECO:0000256" key="9">
    <source>
        <dbReference type="ARBA" id="ARBA00023299"/>
    </source>
</evidence>
<feature type="binding site" evidence="12">
    <location>
        <position position="101"/>
    </location>
    <ligand>
        <name>pyridoxal 5'-phosphate</name>
        <dbReference type="ChEBI" id="CHEBI:597326"/>
    </ligand>
</feature>
<evidence type="ECO:0000256" key="13">
    <source>
        <dbReference type="RuleBase" id="RU004505"/>
    </source>
</evidence>
<dbReference type="EMBL" id="PDLO01000003">
    <property type="protein sequence ID" value="PHK98625.1"/>
    <property type="molecule type" value="Genomic_DNA"/>
</dbReference>
<feature type="binding site" evidence="12">
    <location>
        <begin position="233"/>
        <end position="234"/>
    </location>
    <ligand>
        <name>pyridoxal 5'-phosphate</name>
        <dbReference type="ChEBI" id="CHEBI:597326"/>
    </ligand>
</feature>
<comment type="subcellular location">
    <subcellularLocation>
        <location evidence="12">Cytoplasm</location>
    </subcellularLocation>
</comment>
<keyword evidence="7 12" id="KW-0663">Pyridoxal phosphate</keyword>
<evidence type="ECO:0000256" key="7">
    <source>
        <dbReference type="ARBA" id="ARBA00022898"/>
    </source>
</evidence>
<dbReference type="PANTHER" id="PTHR43247">
    <property type="entry name" value="PHOSPHOSERINE AMINOTRANSFERASE"/>
    <property type="match status" value="1"/>
</dbReference>
<evidence type="ECO:0000256" key="4">
    <source>
        <dbReference type="ARBA" id="ARBA00022576"/>
    </source>
</evidence>
<comment type="caution">
    <text evidence="12">Lacks conserved residue(s) required for the propagation of feature annotation.</text>
</comment>
<keyword evidence="6 12" id="KW-0808">Transferase</keyword>
<dbReference type="NCBIfam" id="NF003764">
    <property type="entry name" value="PRK05355.1"/>
    <property type="match status" value="1"/>
</dbReference>
<dbReference type="Proteomes" id="UP000226437">
    <property type="component" value="Unassembled WGS sequence"/>
</dbReference>
<evidence type="ECO:0000313" key="15">
    <source>
        <dbReference type="EMBL" id="PHK98625.1"/>
    </source>
</evidence>
<dbReference type="AlphaFoldDB" id="A0A2G0CF83"/>
<dbReference type="InterPro" id="IPR022278">
    <property type="entry name" value="Pser_aminoTfrase"/>
</dbReference>
<dbReference type="EC" id="2.6.1.52" evidence="12"/>
<dbReference type="RefSeq" id="WP_099106235.1">
    <property type="nucleotide sequence ID" value="NZ_JAATJF010000001.1"/>
</dbReference>
<keyword evidence="12" id="KW-0963">Cytoplasm</keyword>
<dbReference type="UniPathway" id="UPA00135">
    <property type="reaction ID" value="UER00197"/>
</dbReference>
<dbReference type="GO" id="GO:0005737">
    <property type="term" value="C:cytoplasm"/>
    <property type="evidence" value="ECO:0007669"/>
    <property type="project" value="UniProtKB-SubCell"/>
</dbReference>
<comment type="pathway">
    <text evidence="2 12 13">Amino-acid biosynthesis; L-serine biosynthesis; L-serine from 3-phospho-D-glycerate: step 2/3.</text>
</comment>
<feature type="modified residue" description="N6-(pyridoxal phosphate)lysine" evidence="12">
    <location>
        <position position="192"/>
    </location>
</feature>
<comment type="catalytic activity">
    <reaction evidence="11 12 13">
        <text>O-phospho-L-serine + 2-oxoglutarate = 3-phosphooxypyruvate + L-glutamate</text>
        <dbReference type="Rhea" id="RHEA:14329"/>
        <dbReference type="ChEBI" id="CHEBI:16810"/>
        <dbReference type="ChEBI" id="CHEBI:18110"/>
        <dbReference type="ChEBI" id="CHEBI:29985"/>
        <dbReference type="ChEBI" id="CHEBI:57524"/>
        <dbReference type="EC" id="2.6.1.52"/>
    </reaction>
</comment>
<keyword evidence="4 12" id="KW-0032">Aminotransferase</keyword>
<keyword evidence="5 12" id="KW-0028">Amino-acid biosynthesis</keyword>
<dbReference type="FunFam" id="3.40.640.10:FF:000010">
    <property type="entry name" value="Phosphoserine aminotransferase"/>
    <property type="match status" value="1"/>
</dbReference>
<evidence type="ECO:0000313" key="16">
    <source>
        <dbReference type="Proteomes" id="UP000226437"/>
    </source>
</evidence>
<proteinExistence type="inferred from homology"/>
<feature type="binding site" evidence="12">
    <location>
        <position position="168"/>
    </location>
    <ligand>
        <name>pyridoxal 5'-phosphate</name>
        <dbReference type="ChEBI" id="CHEBI:597326"/>
    </ligand>
</feature>
<evidence type="ECO:0000256" key="11">
    <source>
        <dbReference type="ARBA" id="ARBA00049007"/>
    </source>
</evidence>
<comment type="subunit">
    <text evidence="12">Homodimer.</text>
</comment>
<feature type="binding site" evidence="12">
    <location>
        <position position="149"/>
    </location>
    <ligand>
        <name>pyridoxal 5'-phosphate</name>
        <dbReference type="ChEBI" id="CHEBI:597326"/>
    </ligand>
</feature>
<comment type="caution">
    <text evidence="15">The sequence shown here is derived from an EMBL/GenBank/DDBJ whole genome shotgun (WGS) entry which is preliminary data.</text>
</comment>
<dbReference type="InterPro" id="IPR015422">
    <property type="entry name" value="PyrdxlP-dep_Trfase_small"/>
</dbReference>
<keyword evidence="9 12" id="KW-0718">Serine biosynthesis</keyword>
<dbReference type="InterPro" id="IPR000192">
    <property type="entry name" value="Aminotrans_V_dom"/>
</dbReference>
<feature type="binding site" evidence="12">
    <location>
        <position position="191"/>
    </location>
    <ligand>
        <name>pyridoxal 5'-phosphate</name>
        <dbReference type="ChEBI" id="CHEBI:597326"/>
    </ligand>
</feature>
<dbReference type="GO" id="GO:0030170">
    <property type="term" value="F:pyridoxal phosphate binding"/>
    <property type="evidence" value="ECO:0007669"/>
    <property type="project" value="UniProtKB-UniRule"/>
</dbReference>
<evidence type="ECO:0000256" key="2">
    <source>
        <dbReference type="ARBA" id="ARBA00005099"/>
    </source>
</evidence>